<gene>
    <name evidence="5" type="ORF">DPMN_081787</name>
</gene>
<comment type="caution">
    <text evidence="5">The sequence shown here is derived from an EMBL/GenBank/DDBJ whole genome shotgun (WGS) entry which is preliminary data.</text>
</comment>
<reference evidence="5" key="1">
    <citation type="journal article" date="2019" name="bioRxiv">
        <title>The Genome of the Zebra Mussel, Dreissena polymorpha: A Resource for Invasive Species Research.</title>
        <authorList>
            <person name="McCartney M.A."/>
            <person name="Auch B."/>
            <person name="Kono T."/>
            <person name="Mallez S."/>
            <person name="Zhang Y."/>
            <person name="Obille A."/>
            <person name="Becker A."/>
            <person name="Abrahante J.E."/>
            <person name="Garbe J."/>
            <person name="Badalamenti J.P."/>
            <person name="Herman A."/>
            <person name="Mangelson H."/>
            <person name="Liachko I."/>
            <person name="Sullivan S."/>
            <person name="Sone E.D."/>
            <person name="Koren S."/>
            <person name="Silverstein K.A.T."/>
            <person name="Beckman K.B."/>
            <person name="Gohl D.M."/>
        </authorList>
    </citation>
    <scope>NUCLEOTIDE SEQUENCE</scope>
    <source>
        <strain evidence="5">Duluth1</strain>
        <tissue evidence="5">Whole animal</tissue>
    </source>
</reference>
<evidence type="ECO:0000256" key="3">
    <source>
        <dbReference type="SAM" id="MobiDB-lite"/>
    </source>
</evidence>
<dbReference type="AlphaFoldDB" id="A0A9D3Y6Y0"/>
<dbReference type="PANTHER" id="PTHR46255">
    <property type="entry name" value="SHORT STATURE HOMEOBOX"/>
    <property type="match status" value="1"/>
</dbReference>
<sequence length="315" mass="35199">MPTSRSADKAFSKMNFLSDDMDRQGSSVISVFPVPSPELPIGSRNGSLTTTVPERESTPSATDCSMTSLNSLSPASVNTERITSTPSSTARSSGSVSSSPQTDAESECSGDKESDKKSKKPARTNYTKEQLQSLVKFFHENPYPDSEMMENIAKDFGIKDTNIKIWFQNKRARWRRRVENINNSTQSNMMHMTPVPSSIHPYVPMYSNFPSRLSPQNNGYMHYPWMQTVTTSPNNNSMGQHVTFNQLPYRQSTSTASLTPYSSYYQTPSPMTTSWCPTPAARYSVATSSQDAMTSNTYRQFPHMVPGIHFNSYVC</sequence>
<feature type="DNA-binding region" description="Homeobox" evidence="1">
    <location>
        <begin position="119"/>
        <end position="178"/>
    </location>
</feature>
<evidence type="ECO:0000259" key="4">
    <source>
        <dbReference type="PROSITE" id="PS50071"/>
    </source>
</evidence>
<comment type="subcellular location">
    <subcellularLocation>
        <location evidence="1 2">Nucleus</location>
    </subcellularLocation>
</comment>
<evidence type="ECO:0000313" key="6">
    <source>
        <dbReference type="Proteomes" id="UP000828390"/>
    </source>
</evidence>
<organism evidence="5 6">
    <name type="scientific">Dreissena polymorpha</name>
    <name type="common">Zebra mussel</name>
    <name type="synonym">Mytilus polymorpha</name>
    <dbReference type="NCBI Taxonomy" id="45954"/>
    <lineage>
        <taxon>Eukaryota</taxon>
        <taxon>Metazoa</taxon>
        <taxon>Spiralia</taxon>
        <taxon>Lophotrochozoa</taxon>
        <taxon>Mollusca</taxon>
        <taxon>Bivalvia</taxon>
        <taxon>Autobranchia</taxon>
        <taxon>Heteroconchia</taxon>
        <taxon>Euheterodonta</taxon>
        <taxon>Imparidentia</taxon>
        <taxon>Neoheterodontei</taxon>
        <taxon>Myida</taxon>
        <taxon>Dreissenoidea</taxon>
        <taxon>Dreissenidae</taxon>
        <taxon>Dreissena</taxon>
    </lineage>
</organism>
<accession>A0A9D3Y6Y0</accession>
<evidence type="ECO:0000256" key="1">
    <source>
        <dbReference type="PROSITE-ProRule" id="PRU00108"/>
    </source>
</evidence>
<dbReference type="Gene3D" id="1.10.10.60">
    <property type="entry name" value="Homeodomain-like"/>
    <property type="match status" value="1"/>
</dbReference>
<dbReference type="InterPro" id="IPR001356">
    <property type="entry name" value="HD"/>
</dbReference>
<dbReference type="PANTHER" id="PTHR46255:SF3">
    <property type="entry name" value="HOMEOBOX DOMAIN-CONTAINING PROTEIN"/>
    <property type="match status" value="1"/>
</dbReference>
<dbReference type="EMBL" id="JAIWYP010000016">
    <property type="protein sequence ID" value="KAH3694347.1"/>
    <property type="molecule type" value="Genomic_DNA"/>
</dbReference>
<dbReference type="InterPro" id="IPR052631">
    <property type="entry name" value="Paired_homeobox_Bicoid"/>
</dbReference>
<feature type="compositionally biased region" description="Low complexity" evidence="3">
    <location>
        <begin position="83"/>
        <end position="99"/>
    </location>
</feature>
<dbReference type="Pfam" id="PF00046">
    <property type="entry name" value="Homeodomain"/>
    <property type="match status" value="1"/>
</dbReference>
<dbReference type="GO" id="GO:0005634">
    <property type="term" value="C:nucleus"/>
    <property type="evidence" value="ECO:0007669"/>
    <property type="project" value="UniProtKB-SubCell"/>
</dbReference>
<dbReference type="SMART" id="SM00389">
    <property type="entry name" value="HOX"/>
    <property type="match status" value="1"/>
</dbReference>
<dbReference type="GO" id="GO:0000981">
    <property type="term" value="F:DNA-binding transcription factor activity, RNA polymerase II-specific"/>
    <property type="evidence" value="ECO:0007669"/>
    <property type="project" value="TreeGrafter"/>
</dbReference>
<dbReference type="SUPFAM" id="SSF46689">
    <property type="entry name" value="Homeodomain-like"/>
    <property type="match status" value="1"/>
</dbReference>
<keyword evidence="1 2" id="KW-0238">DNA-binding</keyword>
<protein>
    <recommendedName>
        <fullName evidence="4">Homeobox domain-containing protein</fullName>
    </recommendedName>
</protein>
<name>A0A9D3Y6Y0_DREPO</name>
<dbReference type="Proteomes" id="UP000828390">
    <property type="component" value="Unassembled WGS sequence"/>
</dbReference>
<proteinExistence type="predicted"/>
<dbReference type="GO" id="GO:1990837">
    <property type="term" value="F:sequence-specific double-stranded DNA binding"/>
    <property type="evidence" value="ECO:0007669"/>
    <property type="project" value="TreeGrafter"/>
</dbReference>
<feature type="compositionally biased region" description="Polar residues" evidence="3">
    <location>
        <begin position="44"/>
        <end position="82"/>
    </location>
</feature>
<feature type="domain" description="Homeobox" evidence="4">
    <location>
        <begin position="117"/>
        <end position="177"/>
    </location>
</feature>
<keyword evidence="6" id="KW-1185">Reference proteome</keyword>
<dbReference type="PROSITE" id="PS50071">
    <property type="entry name" value="HOMEOBOX_2"/>
    <property type="match status" value="1"/>
</dbReference>
<evidence type="ECO:0000313" key="5">
    <source>
        <dbReference type="EMBL" id="KAH3694347.1"/>
    </source>
</evidence>
<dbReference type="InterPro" id="IPR009057">
    <property type="entry name" value="Homeodomain-like_sf"/>
</dbReference>
<keyword evidence="1 2" id="KW-0371">Homeobox</keyword>
<feature type="region of interest" description="Disordered" evidence="3">
    <location>
        <begin position="27"/>
        <end position="127"/>
    </location>
</feature>
<evidence type="ECO:0000256" key="2">
    <source>
        <dbReference type="RuleBase" id="RU000682"/>
    </source>
</evidence>
<keyword evidence="1 2" id="KW-0539">Nucleus</keyword>
<dbReference type="CDD" id="cd00086">
    <property type="entry name" value="homeodomain"/>
    <property type="match status" value="1"/>
</dbReference>
<reference evidence="5" key="2">
    <citation type="submission" date="2020-11" db="EMBL/GenBank/DDBJ databases">
        <authorList>
            <person name="McCartney M.A."/>
            <person name="Auch B."/>
            <person name="Kono T."/>
            <person name="Mallez S."/>
            <person name="Becker A."/>
            <person name="Gohl D.M."/>
            <person name="Silverstein K.A.T."/>
            <person name="Koren S."/>
            <person name="Bechman K.B."/>
            <person name="Herman A."/>
            <person name="Abrahante J.E."/>
            <person name="Garbe J."/>
        </authorList>
    </citation>
    <scope>NUCLEOTIDE SEQUENCE</scope>
    <source>
        <strain evidence="5">Duluth1</strain>
        <tissue evidence="5">Whole animal</tissue>
    </source>
</reference>